<evidence type="ECO:0000313" key="3">
    <source>
        <dbReference type="Proteomes" id="UP001281410"/>
    </source>
</evidence>
<dbReference type="Proteomes" id="UP001281410">
    <property type="component" value="Unassembled WGS sequence"/>
</dbReference>
<dbReference type="AlphaFoldDB" id="A0AAE0B897"/>
<feature type="region of interest" description="Disordered" evidence="1">
    <location>
        <begin position="43"/>
        <end position="66"/>
    </location>
</feature>
<reference evidence="2" key="1">
    <citation type="journal article" date="2023" name="Plant J.">
        <title>Genome sequences and population genomics provide insights into the demographic history, inbreeding, and mutation load of two 'living fossil' tree species of Dipteronia.</title>
        <authorList>
            <person name="Feng Y."/>
            <person name="Comes H.P."/>
            <person name="Chen J."/>
            <person name="Zhu S."/>
            <person name="Lu R."/>
            <person name="Zhang X."/>
            <person name="Li P."/>
            <person name="Qiu J."/>
            <person name="Olsen K.M."/>
            <person name="Qiu Y."/>
        </authorList>
    </citation>
    <scope>NUCLEOTIDE SEQUENCE</scope>
    <source>
        <strain evidence="2">NBL</strain>
    </source>
</reference>
<sequence>MGQLGEIYASRSPSSYISTVLNTTTGSVVDKVGDKTTRSIFAQQEQAHHSKTSQEFLSEGGGTRRL</sequence>
<organism evidence="2 3">
    <name type="scientific">Dipteronia sinensis</name>
    <dbReference type="NCBI Taxonomy" id="43782"/>
    <lineage>
        <taxon>Eukaryota</taxon>
        <taxon>Viridiplantae</taxon>
        <taxon>Streptophyta</taxon>
        <taxon>Embryophyta</taxon>
        <taxon>Tracheophyta</taxon>
        <taxon>Spermatophyta</taxon>
        <taxon>Magnoliopsida</taxon>
        <taxon>eudicotyledons</taxon>
        <taxon>Gunneridae</taxon>
        <taxon>Pentapetalae</taxon>
        <taxon>rosids</taxon>
        <taxon>malvids</taxon>
        <taxon>Sapindales</taxon>
        <taxon>Sapindaceae</taxon>
        <taxon>Hippocastanoideae</taxon>
        <taxon>Acereae</taxon>
        <taxon>Dipteronia</taxon>
    </lineage>
</organism>
<protein>
    <submittedName>
        <fullName evidence="2">Uncharacterized protein</fullName>
    </submittedName>
</protein>
<name>A0AAE0B897_9ROSI</name>
<keyword evidence="3" id="KW-1185">Reference proteome</keyword>
<evidence type="ECO:0000256" key="1">
    <source>
        <dbReference type="SAM" id="MobiDB-lite"/>
    </source>
</evidence>
<accession>A0AAE0B897</accession>
<gene>
    <name evidence="2" type="ORF">Dsin_003060</name>
</gene>
<proteinExistence type="predicted"/>
<comment type="caution">
    <text evidence="2">The sequence shown here is derived from an EMBL/GenBank/DDBJ whole genome shotgun (WGS) entry which is preliminary data.</text>
</comment>
<dbReference type="EMBL" id="JANJYJ010000001">
    <property type="protein sequence ID" value="KAK3231179.1"/>
    <property type="molecule type" value="Genomic_DNA"/>
</dbReference>
<evidence type="ECO:0000313" key="2">
    <source>
        <dbReference type="EMBL" id="KAK3231179.1"/>
    </source>
</evidence>